<proteinExistence type="predicted"/>
<dbReference type="Proteomes" id="UP000480178">
    <property type="component" value="Chromosome"/>
</dbReference>
<dbReference type="KEGG" id="rhoz:GXP67_23860"/>
<gene>
    <name evidence="1" type="ORF">GXP67_23860</name>
</gene>
<dbReference type="RefSeq" id="WP_162445450.1">
    <property type="nucleotide sequence ID" value="NZ_CP048222.1"/>
</dbReference>
<dbReference type="EMBL" id="CP048222">
    <property type="protein sequence ID" value="QHT69461.1"/>
    <property type="molecule type" value="Genomic_DNA"/>
</dbReference>
<reference evidence="1 2" key="1">
    <citation type="submission" date="2020-01" db="EMBL/GenBank/DDBJ databases">
        <authorList>
            <person name="Kim M.K."/>
        </authorList>
    </citation>
    <scope>NUCLEOTIDE SEQUENCE [LARGE SCALE GENOMIC DNA]</scope>
    <source>
        <strain evidence="1 2">172606-1</strain>
    </source>
</reference>
<organism evidence="1 2">
    <name type="scientific">Rhodocytophaga rosea</name>
    <dbReference type="NCBI Taxonomy" id="2704465"/>
    <lineage>
        <taxon>Bacteria</taxon>
        <taxon>Pseudomonadati</taxon>
        <taxon>Bacteroidota</taxon>
        <taxon>Cytophagia</taxon>
        <taxon>Cytophagales</taxon>
        <taxon>Rhodocytophagaceae</taxon>
        <taxon>Rhodocytophaga</taxon>
    </lineage>
</organism>
<protein>
    <submittedName>
        <fullName evidence="1">Uncharacterized protein</fullName>
    </submittedName>
</protein>
<evidence type="ECO:0000313" key="1">
    <source>
        <dbReference type="EMBL" id="QHT69461.1"/>
    </source>
</evidence>
<dbReference type="Pfam" id="PF24716">
    <property type="entry name" value="WapI"/>
    <property type="match status" value="1"/>
</dbReference>
<keyword evidence="2" id="KW-1185">Reference proteome</keyword>
<evidence type="ECO:0000313" key="2">
    <source>
        <dbReference type="Proteomes" id="UP000480178"/>
    </source>
</evidence>
<dbReference type="AlphaFoldDB" id="A0A6C0GN35"/>
<accession>A0A6C0GN35</accession>
<dbReference type="InterPro" id="IPR056510">
    <property type="entry name" value="WapI"/>
</dbReference>
<sequence>MKIINEYKTHWIELEKSEEENYYYLSVGISVQIKTKQLNCFFETIWIEQDQIDSFITALQALDEKRVGKVELKGMSPDAFSLSIQAIDERGHLAVGICIESPIYIVAGMKERVLTGFEIDPTSIPEIITGLKKIKN</sequence>
<name>A0A6C0GN35_9BACT</name>